<organism evidence="3 4">
    <name type="scientific">Hyaloscypha bicolor E</name>
    <dbReference type="NCBI Taxonomy" id="1095630"/>
    <lineage>
        <taxon>Eukaryota</taxon>
        <taxon>Fungi</taxon>
        <taxon>Dikarya</taxon>
        <taxon>Ascomycota</taxon>
        <taxon>Pezizomycotina</taxon>
        <taxon>Leotiomycetes</taxon>
        <taxon>Helotiales</taxon>
        <taxon>Hyaloscyphaceae</taxon>
        <taxon>Hyaloscypha</taxon>
        <taxon>Hyaloscypha bicolor</taxon>
    </lineage>
</organism>
<evidence type="ECO:0000313" key="4">
    <source>
        <dbReference type="Proteomes" id="UP000235371"/>
    </source>
</evidence>
<dbReference type="Pfam" id="PF02668">
    <property type="entry name" value="TauD"/>
    <property type="match status" value="1"/>
</dbReference>
<dbReference type="SUPFAM" id="SSF51197">
    <property type="entry name" value="Clavaminate synthase-like"/>
    <property type="match status" value="1"/>
</dbReference>
<dbReference type="RefSeq" id="XP_024741708.1">
    <property type="nucleotide sequence ID" value="XM_024877786.1"/>
</dbReference>
<proteinExistence type="predicted"/>
<sequence>MAPSRIDDSEILGDCNSDLIAVKDKELANLKARLSQHAVEIEQGMPRAWIGSELDEGQYLIVLTAEEKLEVELAARDYIASRRQISLLTPTSFPLPKLGPRIRLEREQLSDGLGFIIVRGLKPSEYDSHMNIVLYAGISSYIGNKRAIQFPGGPVLSHVIDLSSDEDREKHRGKWIGTSNQNSALPFHTDNGHILCLYSIHSVPNGGRSRLASAQKVLETLYRERPDLIGILKDDWEWDTFAKIPTGFNRPLLFEEHDRTILSYQRRPLIGLSDFPRRAGLKPLTNKQIEALDVLEALASRFGLTFELKTGDILYVNNLALLHGREAFKCEHLNGCRRHLLRMFLKDEESEFPLPGPLDAVVRGMYEHDVEEEEFPWSLAPVPYILSP</sequence>
<feature type="domain" description="TauD/TfdA-like" evidence="2">
    <location>
        <begin position="88"/>
        <end position="343"/>
    </location>
</feature>
<evidence type="ECO:0000313" key="3">
    <source>
        <dbReference type="EMBL" id="PMD64804.1"/>
    </source>
</evidence>
<dbReference type="InterPro" id="IPR050411">
    <property type="entry name" value="AlphaKG_dependent_hydroxylases"/>
</dbReference>
<accession>A0A2J6TP65</accession>
<dbReference type="Proteomes" id="UP000235371">
    <property type="component" value="Unassembled WGS sequence"/>
</dbReference>
<dbReference type="InterPro" id="IPR003819">
    <property type="entry name" value="TauD/TfdA-like"/>
</dbReference>
<dbReference type="InterPro" id="IPR042098">
    <property type="entry name" value="TauD-like_sf"/>
</dbReference>
<dbReference type="GO" id="GO:0016491">
    <property type="term" value="F:oxidoreductase activity"/>
    <property type="evidence" value="ECO:0007669"/>
    <property type="project" value="UniProtKB-KW"/>
</dbReference>
<dbReference type="PANTHER" id="PTHR10696:SF49">
    <property type="entry name" value="TAUD_TFDA-LIKE DOMAIN-CONTAINING PROTEIN"/>
    <property type="match status" value="1"/>
</dbReference>
<dbReference type="PANTHER" id="PTHR10696">
    <property type="entry name" value="GAMMA-BUTYROBETAINE HYDROXYLASE-RELATED"/>
    <property type="match status" value="1"/>
</dbReference>
<keyword evidence="4" id="KW-1185">Reference proteome</keyword>
<dbReference type="InParanoid" id="A0A2J6TP65"/>
<protein>
    <submittedName>
        <fullName evidence="3">Clavaminate synthase-like protein</fullName>
    </submittedName>
</protein>
<name>A0A2J6TP65_9HELO</name>
<dbReference type="OrthoDB" id="272271at2759"/>
<dbReference type="GeneID" id="36585863"/>
<dbReference type="Gene3D" id="3.60.130.10">
    <property type="entry name" value="Clavaminate synthase-like"/>
    <property type="match status" value="1"/>
</dbReference>
<evidence type="ECO:0000259" key="2">
    <source>
        <dbReference type="Pfam" id="PF02668"/>
    </source>
</evidence>
<evidence type="ECO:0000256" key="1">
    <source>
        <dbReference type="ARBA" id="ARBA00023002"/>
    </source>
</evidence>
<keyword evidence="1" id="KW-0560">Oxidoreductase</keyword>
<gene>
    <name evidence="3" type="ORF">K444DRAFT_582279</name>
</gene>
<dbReference type="AlphaFoldDB" id="A0A2J6TP65"/>
<reference evidence="3 4" key="1">
    <citation type="submission" date="2016-04" db="EMBL/GenBank/DDBJ databases">
        <title>A degradative enzymes factory behind the ericoid mycorrhizal symbiosis.</title>
        <authorList>
            <consortium name="DOE Joint Genome Institute"/>
            <person name="Martino E."/>
            <person name="Morin E."/>
            <person name="Grelet G."/>
            <person name="Kuo A."/>
            <person name="Kohler A."/>
            <person name="Daghino S."/>
            <person name="Barry K."/>
            <person name="Choi C."/>
            <person name="Cichocki N."/>
            <person name="Clum A."/>
            <person name="Copeland A."/>
            <person name="Hainaut M."/>
            <person name="Haridas S."/>
            <person name="Labutti K."/>
            <person name="Lindquist E."/>
            <person name="Lipzen A."/>
            <person name="Khouja H.-R."/>
            <person name="Murat C."/>
            <person name="Ohm R."/>
            <person name="Olson A."/>
            <person name="Spatafora J."/>
            <person name="Veneault-Fourrey C."/>
            <person name="Henrissat B."/>
            <person name="Grigoriev I."/>
            <person name="Martin F."/>
            <person name="Perotto S."/>
        </authorList>
    </citation>
    <scope>NUCLEOTIDE SEQUENCE [LARGE SCALE GENOMIC DNA]</scope>
    <source>
        <strain evidence="3 4">E</strain>
    </source>
</reference>
<dbReference type="EMBL" id="KZ613747">
    <property type="protein sequence ID" value="PMD64804.1"/>
    <property type="molecule type" value="Genomic_DNA"/>
</dbReference>